<gene>
    <name evidence="2" type="ORF">H8E41_02685</name>
</gene>
<evidence type="ECO:0000313" key="2">
    <source>
        <dbReference type="EMBL" id="MBC8316782.1"/>
    </source>
</evidence>
<organism evidence="2 3">
    <name type="scientific">Candidatus Desulfobia pelagia</name>
    <dbReference type="NCBI Taxonomy" id="2841692"/>
    <lineage>
        <taxon>Bacteria</taxon>
        <taxon>Pseudomonadati</taxon>
        <taxon>Thermodesulfobacteriota</taxon>
        <taxon>Desulfobulbia</taxon>
        <taxon>Desulfobulbales</taxon>
        <taxon>Desulfobulbaceae</taxon>
        <taxon>Candidatus Desulfobia</taxon>
    </lineage>
</organism>
<dbReference type="Pfam" id="PF07238">
    <property type="entry name" value="PilZ"/>
    <property type="match status" value="1"/>
</dbReference>
<dbReference type="GO" id="GO:0035438">
    <property type="term" value="F:cyclic-di-GMP binding"/>
    <property type="evidence" value="ECO:0007669"/>
    <property type="project" value="InterPro"/>
</dbReference>
<protein>
    <submittedName>
        <fullName evidence="2">PilZ domain-containing protein</fullName>
    </submittedName>
</protein>
<dbReference type="Proteomes" id="UP000614424">
    <property type="component" value="Unassembled WGS sequence"/>
</dbReference>
<dbReference type="InterPro" id="IPR009875">
    <property type="entry name" value="PilZ_domain"/>
</dbReference>
<evidence type="ECO:0000313" key="3">
    <source>
        <dbReference type="Proteomes" id="UP000614424"/>
    </source>
</evidence>
<evidence type="ECO:0000259" key="1">
    <source>
        <dbReference type="Pfam" id="PF07238"/>
    </source>
</evidence>
<dbReference type="EMBL" id="JACNJZ010000054">
    <property type="protein sequence ID" value="MBC8316782.1"/>
    <property type="molecule type" value="Genomic_DNA"/>
</dbReference>
<accession>A0A8J6NBN0</accession>
<dbReference type="AlphaFoldDB" id="A0A8J6NBN0"/>
<comment type="caution">
    <text evidence="2">The sequence shown here is derived from an EMBL/GenBank/DDBJ whole genome shotgun (WGS) entry which is preliminary data.</text>
</comment>
<dbReference type="Gene3D" id="2.40.10.220">
    <property type="entry name" value="predicted glycosyltransferase like domains"/>
    <property type="match status" value="1"/>
</dbReference>
<name>A0A8J6NBN0_9BACT</name>
<sequence length="128" mass="14568">MGRKERRRDVRVAFKTTVSLHFKDGEYAHCETKDLSLKGIFIPGIGDRDPGEKCHITVLLSGVSSELKIRMKGEVVRKTDEGIGVYFNEIDVDSFFHLKNIVYYNVDDPDQIAALFLERVPEGSYVDD</sequence>
<feature type="domain" description="PilZ" evidence="1">
    <location>
        <begin position="5"/>
        <end position="103"/>
    </location>
</feature>
<dbReference type="SUPFAM" id="SSF141371">
    <property type="entry name" value="PilZ domain-like"/>
    <property type="match status" value="1"/>
</dbReference>
<reference evidence="2 3" key="1">
    <citation type="submission" date="2020-08" db="EMBL/GenBank/DDBJ databases">
        <title>Bridging the membrane lipid divide: bacteria of the FCB group superphylum have the potential to synthesize archaeal ether lipids.</title>
        <authorList>
            <person name="Villanueva L."/>
            <person name="Von Meijenfeldt F.A.B."/>
            <person name="Westbye A.B."/>
            <person name="Yadav S."/>
            <person name="Hopmans E.C."/>
            <person name="Dutilh B.E."/>
            <person name="Sinninghe Damste J.S."/>
        </authorList>
    </citation>
    <scope>NUCLEOTIDE SEQUENCE [LARGE SCALE GENOMIC DNA]</scope>
    <source>
        <strain evidence="2">NIOZ-UU47</strain>
    </source>
</reference>
<proteinExistence type="predicted"/>